<dbReference type="Proteomes" id="UP000256964">
    <property type="component" value="Unassembled WGS sequence"/>
</dbReference>
<proteinExistence type="predicted"/>
<evidence type="ECO:0000313" key="2">
    <source>
        <dbReference type="EMBL" id="RDX54093.1"/>
    </source>
</evidence>
<name>A0A371DNH1_9APHY</name>
<keyword evidence="3" id="KW-1185">Reference proteome</keyword>
<reference evidence="2 3" key="1">
    <citation type="journal article" date="2018" name="Biotechnol. Biofuels">
        <title>Integrative visual omics of the white-rot fungus Polyporus brumalis exposes the biotechnological potential of its oxidative enzymes for delignifying raw plant biomass.</title>
        <authorList>
            <person name="Miyauchi S."/>
            <person name="Rancon A."/>
            <person name="Drula E."/>
            <person name="Hage H."/>
            <person name="Chaduli D."/>
            <person name="Favel A."/>
            <person name="Grisel S."/>
            <person name="Henrissat B."/>
            <person name="Herpoel-Gimbert I."/>
            <person name="Ruiz-Duenas F.J."/>
            <person name="Chevret D."/>
            <person name="Hainaut M."/>
            <person name="Lin J."/>
            <person name="Wang M."/>
            <person name="Pangilinan J."/>
            <person name="Lipzen A."/>
            <person name="Lesage-Meessen L."/>
            <person name="Navarro D."/>
            <person name="Riley R."/>
            <person name="Grigoriev I.V."/>
            <person name="Zhou S."/>
            <person name="Raouche S."/>
            <person name="Rosso M.N."/>
        </authorList>
    </citation>
    <scope>NUCLEOTIDE SEQUENCE [LARGE SCALE GENOMIC DNA]</scope>
    <source>
        <strain evidence="2 3">BRFM 1820</strain>
    </source>
</reference>
<gene>
    <name evidence="2" type="ORF">OH76DRAFT_1061301</name>
</gene>
<dbReference type="AlphaFoldDB" id="A0A371DNH1"/>
<organism evidence="2 3">
    <name type="scientific">Lentinus brumalis</name>
    <dbReference type="NCBI Taxonomy" id="2498619"/>
    <lineage>
        <taxon>Eukaryota</taxon>
        <taxon>Fungi</taxon>
        <taxon>Dikarya</taxon>
        <taxon>Basidiomycota</taxon>
        <taxon>Agaricomycotina</taxon>
        <taxon>Agaricomycetes</taxon>
        <taxon>Polyporales</taxon>
        <taxon>Polyporaceae</taxon>
        <taxon>Lentinus</taxon>
    </lineage>
</organism>
<accession>A0A371DNH1</accession>
<sequence length="155" mass="17147">MRCDIVIHKMGESYSNRARKRQSGDIVPGPGCMSTSFMSTSGTPGIGTRLGDGALSVVGWSRLQDTDIRNAGRRADEDFVHADNKQAAPGQGPSGDLGRVDARSVSHKHKWRKSDGERALEVLCYRLAGGERKRCENRRRLRFRFLSVQSGQSEQ</sequence>
<protein>
    <submittedName>
        <fullName evidence="2">Uncharacterized protein</fullName>
    </submittedName>
</protein>
<evidence type="ECO:0000313" key="3">
    <source>
        <dbReference type="Proteomes" id="UP000256964"/>
    </source>
</evidence>
<feature type="compositionally biased region" description="Basic and acidic residues" evidence="1">
    <location>
        <begin position="74"/>
        <end position="84"/>
    </location>
</feature>
<feature type="region of interest" description="Disordered" evidence="1">
    <location>
        <begin position="74"/>
        <end position="112"/>
    </location>
</feature>
<evidence type="ECO:0000256" key="1">
    <source>
        <dbReference type="SAM" id="MobiDB-lite"/>
    </source>
</evidence>
<dbReference type="EMBL" id="KZ857385">
    <property type="protein sequence ID" value="RDX54093.1"/>
    <property type="molecule type" value="Genomic_DNA"/>
</dbReference>